<dbReference type="PATRIC" id="fig|1262449.3.peg.2457"/>
<keyword evidence="4 9" id="KW-0460">Magnesium</keyword>
<evidence type="ECO:0000256" key="9">
    <source>
        <dbReference type="HAMAP-Rule" id="MF_01554"/>
    </source>
</evidence>
<dbReference type="Proteomes" id="UP000028042">
    <property type="component" value="Unassembled WGS sequence"/>
</dbReference>
<dbReference type="GO" id="GO:0009252">
    <property type="term" value="P:peptidoglycan biosynthetic process"/>
    <property type="evidence" value="ECO:0007669"/>
    <property type="project" value="TreeGrafter"/>
</dbReference>
<dbReference type="GO" id="GO:0005829">
    <property type="term" value="C:cytosol"/>
    <property type="evidence" value="ECO:0007669"/>
    <property type="project" value="TreeGrafter"/>
</dbReference>
<organism evidence="16 19">
    <name type="scientific">Clostridium pasteurianum DSM 525 = ATCC 6013</name>
    <dbReference type="NCBI Taxonomy" id="1262449"/>
    <lineage>
        <taxon>Bacteria</taxon>
        <taxon>Bacillati</taxon>
        <taxon>Bacillota</taxon>
        <taxon>Clostridia</taxon>
        <taxon>Eubacteriales</taxon>
        <taxon>Clostridiaceae</taxon>
        <taxon>Clostridium</taxon>
    </lineage>
</organism>
<keyword evidence="2 9" id="KW-0597">Phosphoprotein</keyword>
<comment type="PTM">
    <text evidence="9">Activated by phosphorylation.</text>
</comment>
<evidence type="ECO:0000313" key="17">
    <source>
        <dbReference type="EMBL" id="KRU14326.1"/>
    </source>
</evidence>
<protein>
    <recommendedName>
        <fullName evidence="8 9">Phosphoglucosamine mutase</fullName>
        <ecNumber evidence="7 9">5.4.2.10</ecNumber>
    </recommendedName>
</protein>
<reference evidence="17" key="2">
    <citation type="submission" date="2015-10" db="EMBL/GenBank/DDBJ databases">
        <title>Improved Draft Genome Sequence of Clostridium pasteurianum Strain ATCC 6013 (DSM 525) Using a Hybrid Next-Generation Sequencing Approach.</title>
        <authorList>
            <person name="Pyne M.E."/>
            <person name="Utturkar S.M."/>
            <person name="Brown S.D."/>
            <person name="Moo-Young M."/>
            <person name="Chung D.A."/>
            <person name="Chou P.C."/>
        </authorList>
    </citation>
    <scope>NUCLEOTIDE SEQUENCE</scope>
    <source>
        <strain evidence="17">ATCC 6013</strain>
    </source>
</reference>
<evidence type="ECO:0000313" key="19">
    <source>
        <dbReference type="Proteomes" id="UP000030905"/>
    </source>
</evidence>
<evidence type="ECO:0000313" key="16">
    <source>
        <dbReference type="EMBL" id="AJA53649.1"/>
    </source>
</evidence>
<evidence type="ECO:0000256" key="11">
    <source>
        <dbReference type="RuleBase" id="RU004327"/>
    </source>
</evidence>
<evidence type="ECO:0000256" key="10">
    <source>
        <dbReference type="RuleBase" id="RU004326"/>
    </source>
</evidence>
<dbReference type="SUPFAM" id="SSF53738">
    <property type="entry name" value="Phosphoglucomutase, first 3 domains"/>
    <property type="match status" value="3"/>
</dbReference>
<dbReference type="EC" id="5.4.2.10" evidence="7 9"/>
<dbReference type="InterPro" id="IPR005845">
    <property type="entry name" value="A-D-PHexomutase_a/b/a-II"/>
</dbReference>
<evidence type="ECO:0000256" key="4">
    <source>
        <dbReference type="ARBA" id="ARBA00022842"/>
    </source>
</evidence>
<dbReference type="Pfam" id="PF00408">
    <property type="entry name" value="PGM_PMM_IV"/>
    <property type="match status" value="1"/>
</dbReference>
<dbReference type="PRINTS" id="PR00509">
    <property type="entry name" value="PGMPMM"/>
</dbReference>
<dbReference type="EMBL" id="CP009268">
    <property type="protein sequence ID" value="AJA53649.1"/>
    <property type="molecule type" value="Genomic_DNA"/>
</dbReference>
<dbReference type="InterPro" id="IPR005841">
    <property type="entry name" value="Alpha-D-phosphohexomutase_SF"/>
</dbReference>
<sequence length="454" mass="49346">MSRMFGTDGVRGVANCELTPEIAYNLGRAGAYVLSKGSHKPRILVGTDTRISKDMLESALVSGILSVGAEAVCVGVIPTPAIAYLTRKYKLDAGIVISASHNPVEYNGIKFFNSQGYKLSDELEDQIQNVIESGCEGIPSPSGANLGRKVIEDSALEDYVAFAKSTINCDLKGMKIALDCANGASYKSAVKTFRDLGAEIVVINNDPDGININKCCGSTHPEELMEYVVKKKCDLGLAFDGDADRCLAVDERGNLIDGDFIMAICGKYLKDKGKLNENVVVVTVMSNMGLFIALDKENINTVKTKVGDRYVLEEMLKQGYKLGGEQSGHIIFLDYNTTGDGLVTGLQLSSIIKNSNNTLSQLAGMMKKLPQVLANATIPNSKKNIYKEDEEIIQEIKKIEEKLQDKGRVLIRPSGTEPLVRVMLEGENQVELDTMAHSLANLIEEKAKEAIFES</sequence>
<comment type="cofactor">
    <cofactor evidence="9">
        <name>Mg(2+)</name>
        <dbReference type="ChEBI" id="CHEBI:18420"/>
    </cofactor>
    <text evidence="9">Binds 1 Mg(2+) ion per subunit.</text>
</comment>
<feature type="domain" description="Alpha-D-phosphohexomutase alpha/beta/alpha" evidence="13">
    <location>
        <begin position="3"/>
        <end position="133"/>
    </location>
</feature>
<feature type="modified residue" description="Phosphoserine" evidence="9">
    <location>
        <position position="100"/>
    </location>
</feature>
<evidence type="ECO:0000313" key="18">
    <source>
        <dbReference type="Proteomes" id="UP000028042"/>
    </source>
</evidence>
<dbReference type="InterPro" id="IPR016055">
    <property type="entry name" value="A-D-PHexomutase_a/b/a-I/II/III"/>
</dbReference>
<comment type="similarity">
    <text evidence="1 9 10">Belongs to the phosphohexose mutase family.</text>
</comment>
<dbReference type="InterPro" id="IPR050060">
    <property type="entry name" value="Phosphoglucosamine_mutase"/>
</dbReference>
<evidence type="ECO:0000256" key="3">
    <source>
        <dbReference type="ARBA" id="ARBA00022723"/>
    </source>
</evidence>
<reference evidence="17 18" key="3">
    <citation type="journal article" name="Genome Announc.">
        <title>Improved Draft Genome Sequence of Clostridium pasteurianum Strain ATCC 6013 (DSM 525) Using a Hybrid Next-Generation Sequencing Approach.</title>
        <authorList>
            <person name="Pyne M.E."/>
            <person name="Utturkar S."/>
            <person name="Brown S.D."/>
            <person name="Moo-Young M."/>
            <person name="Chung D.A."/>
            <person name="Chou C.P."/>
        </authorList>
    </citation>
    <scope>NUCLEOTIDE SEQUENCE [LARGE SCALE GENOMIC DNA]</scope>
    <source>
        <strain evidence="17 18">ATCC 6013</strain>
    </source>
</reference>
<dbReference type="GeneID" id="93075698"/>
<dbReference type="FunFam" id="3.40.120.10:FF:000001">
    <property type="entry name" value="Phosphoglucosamine mutase"/>
    <property type="match status" value="1"/>
</dbReference>
<dbReference type="Proteomes" id="UP000030905">
    <property type="component" value="Chromosome"/>
</dbReference>
<dbReference type="Gene3D" id="3.40.120.10">
    <property type="entry name" value="Alpha-D-Glucose-1,6-Bisphosphate, subunit A, domain 3"/>
    <property type="match status" value="3"/>
</dbReference>
<feature type="domain" description="Alpha-D-phosphohexomutase alpha/beta/alpha" evidence="15">
    <location>
        <begin position="257"/>
        <end position="368"/>
    </location>
</feature>
<dbReference type="InterPro" id="IPR005846">
    <property type="entry name" value="A-D-PHexomutase_a/b/a-III"/>
</dbReference>
<evidence type="ECO:0000256" key="7">
    <source>
        <dbReference type="ARBA" id="ARBA00066330"/>
    </source>
</evidence>
<evidence type="ECO:0000256" key="5">
    <source>
        <dbReference type="ARBA" id="ARBA00023235"/>
    </source>
</evidence>
<feature type="binding site" evidence="9">
    <location>
        <position position="242"/>
    </location>
    <ligand>
        <name>Mg(2+)</name>
        <dbReference type="ChEBI" id="CHEBI:18420"/>
    </ligand>
</feature>
<keyword evidence="3 9" id="KW-0479">Metal-binding</keyword>
<comment type="catalytic activity">
    <reaction evidence="6 9 11">
        <text>alpha-D-glucosamine 1-phosphate = D-glucosamine 6-phosphate</text>
        <dbReference type="Rhea" id="RHEA:23424"/>
        <dbReference type="ChEBI" id="CHEBI:58516"/>
        <dbReference type="ChEBI" id="CHEBI:58725"/>
        <dbReference type="EC" id="5.4.2.10"/>
    </reaction>
</comment>
<dbReference type="EMBL" id="JPGY02000001">
    <property type="protein sequence ID" value="KRU14326.1"/>
    <property type="molecule type" value="Genomic_DNA"/>
</dbReference>
<dbReference type="SUPFAM" id="SSF55957">
    <property type="entry name" value="Phosphoglucomutase, C-terminal domain"/>
    <property type="match status" value="1"/>
</dbReference>
<dbReference type="NCBIfam" id="NF008139">
    <property type="entry name" value="PRK10887.1"/>
    <property type="match status" value="1"/>
</dbReference>
<dbReference type="CDD" id="cd05802">
    <property type="entry name" value="GlmM"/>
    <property type="match status" value="1"/>
</dbReference>
<dbReference type="GO" id="GO:0008966">
    <property type="term" value="F:phosphoglucosamine mutase activity"/>
    <property type="evidence" value="ECO:0007669"/>
    <property type="project" value="UniProtKB-UniRule"/>
</dbReference>
<dbReference type="InterPro" id="IPR005843">
    <property type="entry name" value="A-D-PHexomutase_C"/>
</dbReference>
<dbReference type="Gene3D" id="3.30.310.50">
    <property type="entry name" value="Alpha-D-phosphohexomutase, C-terminal domain"/>
    <property type="match status" value="1"/>
</dbReference>
<evidence type="ECO:0000256" key="1">
    <source>
        <dbReference type="ARBA" id="ARBA00010231"/>
    </source>
</evidence>
<evidence type="ECO:0000259" key="13">
    <source>
        <dbReference type="Pfam" id="PF02878"/>
    </source>
</evidence>
<dbReference type="Pfam" id="PF02878">
    <property type="entry name" value="PGM_PMM_I"/>
    <property type="match status" value="1"/>
</dbReference>
<dbReference type="HAMAP" id="MF_01554_B">
    <property type="entry name" value="GlmM_B"/>
    <property type="match status" value="1"/>
</dbReference>
<dbReference type="GO" id="GO:0005975">
    <property type="term" value="P:carbohydrate metabolic process"/>
    <property type="evidence" value="ECO:0007669"/>
    <property type="project" value="InterPro"/>
</dbReference>
<dbReference type="FunFam" id="3.30.310.50:FF:000001">
    <property type="entry name" value="Phosphoglucosamine mutase"/>
    <property type="match status" value="1"/>
</dbReference>
<evidence type="ECO:0000259" key="15">
    <source>
        <dbReference type="Pfam" id="PF02880"/>
    </source>
</evidence>
<evidence type="ECO:0000256" key="2">
    <source>
        <dbReference type="ARBA" id="ARBA00022553"/>
    </source>
</evidence>
<dbReference type="GO" id="GO:0004615">
    <property type="term" value="F:phosphomannomutase activity"/>
    <property type="evidence" value="ECO:0007669"/>
    <property type="project" value="TreeGrafter"/>
</dbReference>
<keyword evidence="19" id="KW-1185">Reference proteome</keyword>
<dbReference type="InterPro" id="IPR016066">
    <property type="entry name" value="A-D-PHexomutase_CS"/>
</dbReference>
<evidence type="ECO:0000259" key="14">
    <source>
        <dbReference type="Pfam" id="PF02879"/>
    </source>
</evidence>
<dbReference type="NCBIfam" id="TIGR01455">
    <property type="entry name" value="glmM"/>
    <property type="match status" value="1"/>
</dbReference>
<dbReference type="KEGG" id="cpat:CLPA_c36050"/>
<dbReference type="GO" id="GO:0000287">
    <property type="term" value="F:magnesium ion binding"/>
    <property type="evidence" value="ECO:0007669"/>
    <property type="project" value="UniProtKB-UniRule"/>
</dbReference>
<dbReference type="PROSITE" id="PS00710">
    <property type="entry name" value="PGM_PMM"/>
    <property type="match status" value="1"/>
</dbReference>
<feature type="binding site" description="via phosphate group" evidence="9">
    <location>
        <position position="100"/>
    </location>
    <ligand>
        <name>Mg(2+)</name>
        <dbReference type="ChEBI" id="CHEBI:18420"/>
    </ligand>
</feature>
<dbReference type="InterPro" id="IPR006352">
    <property type="entry name" value="GlmM_bact"/>
</dbReference>
<dbReference type="InterPro" id="IPR005844">
    <property type="entry name" value="A-D-PHexomutase_a/b/a-I"/>
</dbReference>
<feature type="domain" description="Alpha-D-phosphohexomutase alpha/beta/alpha" evidence="14">
    <location>
        <begin position="158"/>
        <end position="253"/>
    </location>
</feature>
<proteinExistence type="inferred from homology"/>
<evidence type="ECO:0000256" key="8">
    <source>
        <dbReference type="ARBA" id="ARBA00068193"/>
    </source>
</evidence>
<dbReference type="GO" id="GO:0006048">
    <property type="term" value="P:UDP-N-acetylglucosamine biosynthetic process"/>
    <property type="evidence" value="ECO:0007669"/>
    <property type="project" value="TreeGrafter"/>
</dbReference>
<dbReference type="FunFam" id="3.40.120.10:FF:000002">
    <property type="entry name" value="Phosphoglucosamine mutase"/>
    <property type="match status" value="1"/>
</dbReference>
<dbReference type="Pfam" id="PF02879">
    <property type="entry name" value="PGM_PMM_II"/>
    <property type="match status" value="1"/>
</dbReference>
<dbReference type="KEGG" id="cpae:CPAST_c36050"/>
<name>A0A0H3J6X6_CLOPA</name>
<accession>A0A0H3J6X6</accession>
<feature type="binding site" evidence="9">
    <location>
        <position position="244"/>
    </location>
    <ligand>
        <name>Mg(2+)</name>
        <dbReference type="ChEBI" id="CHEBI:18420"/>
    </ligand>
</feature>
<dbReference type="InterPro" id="IPR036900">
    <property type="entry name" value="A-D-PHexomutase_C_sf"/>
</dbReference>
<comment type="function">
    <text evidence="9 11">Catalyzes the conversion of glucosamine-6-phosphate to glucosamine-1-phosphate.</text>
</comment>
<dbReference type="PANTHER" id="PTHR42946:SF1">
    <property type="entry name" value="PHOSPHOGLUCOMUTASE (ALPHA-D-GLUCOSE-1,6-BISPHOSPHATE-DEPENDENT)"/>
    <property type="match status" value="1"/>
</dbReference>
<dbReference type="PANTHER" id="PTHR42946">
    <property type="entry name" value="PHOSPHOHEXOSE MUTASE"/>
    <property type="match status" value="1"/>
</dbReference>
<keyword evidence="5 9" id="KW-0413">Isomerase</keyword>
<dbReference type="RefSeq" id="WP_003445700.1">
    <property type="nucleotide sequence ID" value="NZ_ANZB01000008.1"/>
</dbReference>
<feature type="binding site" evidence="9">
    <location>
        <position position="240"/>
    </location>
    <ligand>
        <name>Mg(2+)</name>
        <dbReference type="ChEBI" id="CHEBI:18420"/>
    </ligand>
</feature>
<gene>
    <name evidence="9 16" type="primary">glmM</name>
    <name evidence="16" type="ORF">CLPA_c36050</name>
    <name evidence="17" type="ORF">CP6013_03584</name>
</gene>
<feature type="domain" description="Alpha-D-phosphohexomutase C-terminal" evidence="12">
    <location>
        <begin position="373"/>
        <end position="441"/>
    </location>
</feature>
<feature type="active site" description="Phosphoserine intermediate" evidence="9">
    <location>
        <position position="100"/>
    </location>
</feature>
<reference evidence="16 19" key="1">
    <citation type="journal article" date="2015" name="Genome Announc.">
        <title>Complete Genome Sequence of the Nitrogen-Fixing and Solvent-Producing Clostridium pasteurianum DSM 525.</title>
        <authorList>
            <person name="Poehlein A."/>
            <person name="Grosse-Honebrink A."/>
            <person name="Zhang Y."/>
            <person name="Minton N.P."/>
            <person name="Daniel R."/>
        </authorList>
    </citation>
    <scope>NUCLEOTIDE SEQUENCE [LARGE SCALE GENOMIC DNA]</scope>
    <source>
        <strain evidence="16">DSM 525</strain>
        <strain evidence="19">DSM 525 / ATCC 6013</strain>
    </source>
</reference>
<dbReference type="Pfam" id="PF02880">
    <property type="entry name" value="PGM_PMM_III"/>
    <property type="match status" value="1"/>
</dbReference>
<evidence type="ECO:0000256" key="6">
    <source>
        <dbReference type="ARBA" id="ARBA00050364"/>
    </source>
</evidence>
<evidence type="ECO:0000259" key="12">
    <source>
        <dbReference type="Pfam" id="PF00408"/>
    </source>
</evidence>
<dbReference type="eggNOG" id="COG1109">
    <property type="taxonomic scope" value="Bacteria"/>
</dbReference>
<dbReference type="AlphaFoldDB" id="A0A0H3J6X6"/>